<protein>
    <recommendedName>
        <fullName evidence="3">DUF5666 domain-containing protein</fullName>
    </recommendedName>
</protein>
<name>A0A1I5FHI3_9FIRM</name>
<organism evidence="1 2">
    <name type="scientific">Anaerocolumna aminovalerica</name>
    <dbReference type="NCBI Taxonomy" id="1527"/>
    <lineage>
        <taxon>Bacteria</taxon>
        <taxon>Bacillati</taxon>
        <taxon>Bacillota</taxon>
        <taxon>Clostridia</taxon>
        <taxon>Lachnospirales</taxon>
        <taxon>Lachnospiraceae</taxon>
        <taxon>Anaerocolumna</taxon>
    </lineage>
</organism>
<proteinExistence type="predicted"/>
<reference evidence="1 2" key="1">
    <citation type="submission" date="2016-10" db="EMBL/GenBank/DDBJ databases">
        <authorList>
            <person name="de Groot N.N."/>
        </authorList>
    </citation>
    <scope>NUCLEOTIDE SEQUENCE [LARGE SCALE GENOMIC DNA]</scope>
    <source>
        <strain evidence="1 2">DSM 1283</strain>
    </source>
</reference>
<dbReference type="OrthoDB" id="2029085at2"/>
<dbReference type="AlphaFoldDB" id="A0A1I5FHI3"/>
<evidence type="ECO:0008006" key="3">
    <source>
        <dbReference type="Google" id="ProtNLM"/>
    </source>
</evidence>
<dbReference type="EMBL" id="FOWD01000014">
    <property type="protein sequence ID" value="SFO23056.1"/>
    <property type="molecule type" value="Genomic_DNA"/>
</dbReference>
<sequence>MDDVNYSNGAPGDDIFIFIQDGLIENIYRDNRTGYVTISYSLSEDFDMNMQIVTLIVSRGTRIRDQFGRHLRFQDLREGMIVDAVISSIMTRSYPPQSNAFIITVKNSEIPYDVTVDRIIEVDLDNSFLYTGDPNDMLDQMRFVVTDSTIILDNRGNMIQLEDLRPGQMVRVEHAIFQTASIPPQTTAFLIQVL</sequence>
<gene>
    <name evidence="1" type="ORF">SAMN04489757_11420</name>
</gene>
<accession>A0A1I5FHI3</accession>
<dbReference type="STRING" id="1527.SAMN04489757_11420"/>
<dbReference type="Proteomes" id="UP000198806">
    <property type="component" value="Unassembled WGS sequence"/>
</dbReference>
<dbReference type="RefSeq" id="WP_091686424.1">
    <property type="nucleotide sequence ID" value="NZ_BAABFM010000048.1"/>
</dbReference>
<evidence type="ECO:0000313" key="1">
    <source>
        <dbReference type="EMBL" id="SFO23056.1"/>
    </source>
</evidence>
<evidence type="ECO:0000313" key="2">
    <source>
        <dbReference type="Proteomes" id="UP000198806"/>
    </source>
</evidence>
<keyword evidence="2" id="KW-1185">Reference proteome</keyword>